<name>A0ABM1BMA5_LIMPO</name>
<dbReference type="GeneID" id="106468971"/>
<dbReference type="SUPFAM" id="SSF48371">
    <property type="entry name" value="ARM repeat"/>
    <property type="match status" value="2"/>
</dbReference>
<organism evidence="2 3">
    <name type="scientific">Limulus polyphemus</name>
    <name type="common">Atlantic horseshoe crab</name>
    <dbReference type="NCBI Taxonomy" id="6850"/>
    <lineage>
        <taxon>Eukaryota</taxon>
        <taxon>Metazoa</taxon>
        <taxon>Ecdysozoa</taxon>
        <taxon>Arthropoda</taxon>
        <taxon>Chelicerata</taxon>
        <taxon>Merostomata</taxon>
        <taxon>Xiphosura</taxon>
        <taxon>Limulidae</taxon>
        <taxon>Limulus</taxon>
    </lineage>
</organism>
<evidence type="ECO:0000313" key="2">
    <source>
        <dbReference type="Proteomes" id="UP000694941"/>
    </source>
</evidence>
<proteinExistence type="predicted"/>
<dbReference type="PANTHER" id="PTHR31691">
    <property type="entry name" value="ROTATIN"/>
    <property type="match status" value="1"/>
</dbReference>
<gene>
    <name evidence="3" type="primary">LOC106468971</name>
</gene>
<feature type="domain" description="Rotatin N-terminal" evidence="1">
    <location>
        <begin position="25"/>
        <end position="120"/>
    </location>
</feature>
<dbReference type="InterPro" id="IPR029249">
    <property type="entry name" value="Rotatin_N"/>
</dbReference>
<sequence length="2199" mass="249766">MTSKNDDFDDHLSTLLVKVSHTIEEIRTRALKNILAKLNHGIIREDDLVQERQFLVHLLQWFNFKSCPMQYEVLQLLNKLVKHTSAAVVLIDLGGVKFFSELRLDLAPDLHILVDEILSSLLSFPNENFTEVSKDIYNSNNNLQFYTNPKQETICHGDKNVPLSQNCVEVTHPKTSSTRFRAESEPCYFDSSCQEPAALYEDNGITQLFGLITFPYLSLSSSDLHVISSSNNSLNSSDSNVILQSCKFLCDVIFKDFPPEVFLQEPDIIKSLKNILRSEHSSNHQVVIAALKCISVLTCLLHDRLLFYQDASFYCNKSGVDSNFGQLTNSLNNQPTLHQDLNTCVKTNDQRLSGDGQELSPELPANLILPQNTLNPEQYQLQERPSLNSSQKLFTIPAYCISVILSALPFFHNHSLHVAGSVYNLVEGASNLLKSVINPLVSASVINNNEYANFKTEFCLCLETCGELMNYHEEQYMSAISGTGQIEKHRTIFLAITKSLGKLLKLFPSITETSSLVTNTIVKLMMDESYRILNKSDHGEFLNFLKLRNHPDVHTFLQTEEVRMSISALYHFLHGLESWEGNKAEHLSHLAQEAVFCQTYFRKTEFITGVIFLCSRCFESIDDESAICAKTSVKVLLNLLAHPHHEIRFDTYSKCEEKVKKILNNYMNEKEINLMEKRIRFILDSKVLFQLCNYGMMDEENISKKANEILTSLLQTRAMSVELWKYILKCIIPILPLLQSFTDMDTSLGRCLFHMIDPNFQDGLSSLCFLEVIRSNLRLMFHPNLRVRSELLPRIADILSHEPESLRKKPLVSKFALGKPQLSSLLLIDNPSNLKNGRNDSDVPFQWDTLHKLMEIVKNQKLDGGIRQSAFQQLALVLENSNLHEAFLNDSGIKLVFDIMKCVLCSETEEKGFTVNVLPSCVSVLRCTALSDNILRHRLAYNEHLYYLVLKSLLLHQEDKKTRKILAELLSLVLFDEISCISSFGECLPKFSLPAVVVKRYHLPFTVPIHNLKSPFAVVVTPEHSDPLQSGAAAERLKVCWNLCWQGGLQNILKSNENNTKSDDHLDFTTHEVERLKYTDSLFAISFFLNEISNATTHNKVRRSLHALKLHTIFSQLEDDSYNLISGWDRSFERFFKVFPSSEEDKKLFIDILDFCSWFLTLPHVPMKLHQWLWKQVCRVEGPIQQLLNRLSEFVSVEEGSTPKQLVQEILKLVCRLLVVASRCKLDTEVYDRECLVSHLIQGLMVAGTPQFYSLPMLEKMLVTLLHVTGKHFWSREFQEKRRLELTRQLLTVLMDVVIAFHFGSGGNTTSFMGRGIVKAASMCLHQLADEMSSQMDNWEMHWLHEESTGNIRRLGLMWLLPLWTDRDPEVRTAGLGIASCLTVSLRGCHLLGEQLRQVSGGIWGAALSFLLDHREASSVREQAALILCNLTVLSLTTENNRCVHSDKGTVIHDPRVSASALGLAALRTVLQHSSFYKEMVVLISNSYYEENIPLLAISFLNQEFIKPDSVSTLLTTHSALHRIVPDDTLKNTGIPIIERVENMTQQQQDDIGSHQSLLGGLSSCSSDAEQCENRALFVTTPSLIRIVCLLLRNLLLQDPDTVGLEMVRHQLIHHLLRCLQTYQFFSTSQHLTPNFRKEKLLLYSAIVRLLEPCLLNKEIRHNLILQPHYLMVVTNLFVNCSITTYSKTDAVTSLYIAVFQVITSLLNIEGVLAMPVISFCLAQSWKEIAEQVNTCIKQDDYPRLRRKALEFLNHLCFFETKRIETFHSQESLNDDPALGGPSATFRALLDNQLQELTGNNNDVQGKEEPGRQFGITIMNLPMKSIHYIFKSEKESWSSVVSNTMCSLLGVSASARSAVLDKGLLKTVLNDLKDAVNFIDCAKKGKNLKCQELIQFFIEKLHILQHLIYQSKNAKLQACELRIITYLRKIWSLCLTNFNLMSSCLSFLVTYTAFCAEACSSLVIETTQGSSGTASGKMTTLHQVVFVTEREIDRFSKTRNSAVLKLAFQVLTNVCCVSECRNIIARTNLLEKFTKLHPKQRQKGMHIQLLETLWFTFLIRLTTVSEGQQLLITIPGFINLLIDFATTGSSNACKNSVLILRNLCFQSSNKSHLKASERIVPLFFNCLNNESEMLPLYAASGLWALLANHQRVRPLVKSTEWSELRLQEIVCFMEAKGTEKSLQTAMYLNNVKKLLAEGD</sequence>
<dbReference type="Proteomes" id="UP000694941">
    <property type="component" value="Unplaced"/>
</dbReference>
<dbReference type="InterPro" id="IPR016024">
    <property type="entry name" value="ARM-type_fold"/>
</dbReference>
<dbReference type="InterPro" id="IPR011989">
    <property type="entry name" value="ARM-like"/>
</dbReference>
<reference evidence="3" key="1">
    <citation type="submission" date="2025-08" db="UniProtKB">
        <authorList>
            <consortium name="RefSeq"/>
        </authorList>
    </citation>
    <scope>IDENTIFICATION</scope>
    <source>
        <tissue evidence="3">Muscle</tissue>
    </source>
</reference>
<evidence type="ECO:0000259" key="1">
    <source>
        <dbReference type="Pfam" id="PF14726"/>
    </source>
</evidence>
<dbReference type="InterPro" id="IPR030791">
    <property type="entry name" value="Rotatin"/>
</dbReference>
<protein>
    <submittedName>
        <fullName evidence="3">Rotatin-like</fullName>
    </submittedName>
</protein>
<dbReference type="Pfam" id="PF14726">
    <property type="entry name" value="RTTN_N"/>
    <property type="match status" value="1"/>
</dbReference>
<dbReference type="PANTHER" id="PTHR31691:SF1">
    <property type="entry name" value="ROTATIN"/>
    <property type="match status" value="1"/>
</dbReference>
<dbReference type="Gene3D" id="1.25.10.10">
    <property type="entry name" value="Leucine-rich Repeat Variant"/>
    <property type="match status" value="2"/>
</dbReference>
<keyword evidence="2" id="KW-1185">Reference proteome</keyword>
<dbReference type="RefSeq" id="XP_013784879.1">
    <property type="nucleotide sequence ID" value="XM_013929425.2"/>
</dbReference>
<evidence type="ECO:0000313" key="3">
    <source>
        <dbReference type="RefSeq" id="XP_013784879.1"/>
    </source>
</evidence>
<accession>A0ABM1BMA5</accession>